<dbReference type="Proteomes" id="UP001066276">
    <property type="component" value="Chromosome 2_1"/>
</dbReference>
<organism evidence="2 3">
    <name type="scientific">Pleurodeles waltl</name>
    <name type="common">Iberian ribbed newt</name>
    <dbReference type="NCBI Taxonomy" id="8319"/>
    <lineage>
        <taxon>Eukaryota</taxon>
        <taxon>Metazoa</taxon>
        <taxon>Chordata</taxon>
        <taxon>Craniata</taxon>
        <taxon>Vertebrata</taxon>
        <taxon>Euteleostomi</taxon>
        <taxon>Amphibia</taxon>
        <taxon>Batrachia</taxon>
        <taxon>Caudata</taxon>
        <taxon>Salamandroidea</taxon>
        <taxon>Salamandridae</taxon>
        <taxon>Pleurodelinae</taxon>
        <taxon>Pleurodeles</taxon>
    </lineage>
</organism>
<name>A0AAV7V7C5_PLEWA</name>
<proteinExistence type="predicted"/>
<comment type="caution">
    <text evidence="2">The sequence shown here is derived from an EMBL/GenBank/DDBJ whole genome shotgun (WGS) entry which is preliminary data.</text>
</comment>
<feature type="compositionally biased region" description="Basic residues" evidence="1">
    <location>
        <begin position="78"/>
        <end position="89"/>
    </location>
</feature>
<feature type="compositionally biased region" description="Polar residues" evidence="1">
    <location>
        <begin position="193"/>
        <end position="203"/>
    </location>
</feature>
<keyword evidence="3" id="KW-1185">Reference proteome</keyword>
<gene>
    <name evidence="2" type="ORF">NDU88_000655</name>
</gene>
<feature type="compositionally biased region" description="Low complexity" evidence="1">
    <location>
        <begin position="40"/>
        <end position="51"/>
    </location>
</feature>
<dbReference type="AlphaFoldDB" id="A0AAV7V7C5"/>
<reference evidence="2" key="1">
    <citation type="journal article" date="2022" name="bioRxiv">
        <title>Sequencing and chromosome-scale assembly of the giantPleurodeles waltlgenome.</title>
        <authorList>
            <person name="Brown T."/>
            <person name="Elewa A."/>
            <person name="Iarovenko S."/>
            <person name="Subramanian E."/>
            <person name="Araus A.J."/>
            <person name="Petzold A."/>
            <person name="Susuki M."/>
            <person name="Suzuki K.-i.T."/>
            <person name="Hayashi T."/>
            <person name="Toyoda A."/>
            <person name="Oliveira C."/>
            <person name="Osipova E."/>
            <person name="Leigh N.D."/>
            <person name="Simon A."/>
            <person name="Yun M.H."/>
        </authorList>
    </citation>
    <scope>NUCLEOTIDE SEQUENCE</scope>
    <source>
        <strain evidence="2">20211129_DDA</strain>
        <tissue evidence="2">Liver</tissue>
    </source>
</reference>
<feature type="compositionally biased region" description="Polar residues" evidence="1">
    <location>
        <begin position="104"/>
        <end position="118"/>
    </location>
</feature>
<dbReference type="EMBL" id="JANPWB010000003">
    <property type="protein sequence ID" value="KAJ1196791.1"/>
    <property type="molecule type" value="Genomic_DNA"/>
</dbReference>
<evidence type="ECO:0000313" key="2">
    <source>
        <dbReference type="EMBL" id="KAJ1196791.1"/>
    </source>
</evidence>
<evidence type="ECO:0000313" key="3">
    <source>
        <dbReference type="Proteomes" id="UP001066276"/>
    </source>
</evidence>
<sequence>MAPRSDPTGDGVTQWALFLNTTTSEARASPQPECKGHVQAPSAAAEASPSSQVRGSRPCRWLSRVNRPQRGRQAPRSTRGRPTCRRKKQVSAALHGAAGAAGPQSDSTAEPAPQQITSPLAVPNTRPAVTPPPQALQDPAGGNAGVCLLPPRAEHRPEPAPVSCNLPPKGLHQSRNSKVQEHYHPRGFVQLGERSNSRSNRKN</sequence>
<feature type="compositionally biased region" description="Low complexity" evidence="1">
    <location>
        <begin position="92"/>
        <end position="102"/>
    </location>
</feature>
<evidence type="ECO:0000256" key="1">
    <source>
        <dbReference type="SAM" id="MobiDB-lite"/>
    </source>
</evidence>
<feature type="region of interest" description="Disordered" evidence="1">
    <location>
        <begin position="19"/>
        <end position="203"/>
    </location>
</feature>
<protein>
    <submittedName>
        <fullName evidence="2">Uncharacterized protein</fullName>
    </submittedName>
</protein>
<accession>A0AAV7V7C5</accession>